<evidence type="ECO:0000313" key="8">
    <source>
        <dbReference type="EMBL" id="CAG8622189.1"/>
    </source>
</evidence>
<dbReference type="PROSITE" id="PS51981">
    <property type="entry name" value="ZF_RZ"/>
    <property type="match status" value="1"/>
</dbReference>
<protein>
    <submittedName>
        <fullName evidence="8">7268_t:CDS:1</fullName>
    </submittedName>
</protein>
<accession>A0A9N9GQB5</accession>
<dbReference type="OrthoDB" id="2408987at2759"/>
<dbReference type="GO" id="GO:0016887">
    <property type="term" value="F:ATP hydrolysis activity"/>
    <property type="evidence" value="ECO:0007669"/>
    <property type="project" value="InterPro"/>
</dbReference>
<keyword evidence="3" id="KW-0479">Metal-binding</keyword>
<keyword evidence="2" id="KW-0963">Cytoplasm</keyword>
<keyword evidence="9" id="KW-1185">Reference proteome</keyword>
<dbReference type="GO" id="GO:0008270">
    <property type="term" value="F:zinc ion binding"/>
    <property type="evidence" value="ECO:0007669"/>
    <property type="project" value="UniProtKB-KW"/>
</dbReference>
<sequence>GDIKYYTRVALGAYSNPMVCVHENFRCILVLDEKNVNLADPPLLNRFEKQKMSINDALDDYMERLVVRLADWSQQISNYIKKGDTSKSEFNEHDVFIGFDKEETLQSLVIYNCSNKEINNDDETILNKCKELLIGIATSDGVVRSKESMLSVTNHEETQNWYNFYFHEQQHENLFKYIQSLLNNTEDIMNKQGFKVIINTFSNINTDISFCLNDILTYQVDKISTFKSEAQLQNRIKHFWLESDDEILILQCDLSIVNSGCVKLAKFIIEQCRNEYLSADKFLENTKPLKHVCIILHVQRKNDTKPSFNFMCGWDLITIETLEPQKHHLLDYLDGNMSQILDNTYKFEEIIEQELFCHTTLIECLKIRSLEWLQENAPENWQFQVATNKTDLHLYSSFSIVLQAYIRNLVRKPIAKLLCALERLSGLSTLFKNNHLEQNLHADETTVNLLTFWEKVFMDPKIVNIEFMLDPRPDRYFIQNKKYDLVFPFSTYIMGQIDKFKRLYEEDLAMLEEKEENLDDTGELKATIIEDCIERFSANIMSAVPILKQPQLTEFAELYFKDFLSTFSPINNDNEFLSWIISHNMGQQIPNPFRLHVYWWDNSEIALTELQLSILCPTVIEEMLKLEFEQSKEMNFERDLLEKIAKIMIEKLCTIDTNDTNCIKNQLLIWQRDTTNILSLSSKLPNSFDNPSIHKLRIYNDLSKSLELQKLIEIRNLEKDKDNDEMNEEALSVQFIDIVFEKLYELQQTEDNISLQRSFTNRCLNTLSLESPIRLRLYEKIFTQEPLPLLCFPTIHRIFLTEYYENYDIFFNLIDDPLEILEESERLQVIEGILNNKHPDSEITALCCDVIQTQFFSSHDFQKLSKYFLKASEVLVTADVKILQRISAIALLKVFVNKLWDFTSIKRSLTDPIEFEFENEEFSINDFNQRLELQKPLIHSLMYYKLKSLRLLGFSIDDIKRFCGVQQQIMPWLGELVWDDDDSRLGYNPYWYVEQYKRAEFAVSKMLSRGDCEYLDAMLKDILGPTTNNSINHRISFAGIIIMRLYIIRATREWNQSETLLAQKIKTYFDTPQIPQFYKQPLLGFLSNKHALCKLAVEDDNKKIFIASIIAHIVALHISIPQNSSPLATYMQALQTCQDDFILACPSDELTVIMNAVMDEEAKKKDSRLTSNLTLQKFFINRYRCNKCGEIYLVGECGNVTMHSQCPTCRGEIGGRGYNQPSEGNTRLDGEPLTQQRDAKDQRGYIVENKITENFYSVRSMTPASYRIIHLFVHAIIGIQAPSEIVSKFIKHNVEENNNLHRAEDIAPFCAIHINNDWDALKTILACDDEQLALVLHAILSEMTQQPLQQPARISTPIERETWENQFSQKYILPLTKNVMGTATDFNMLLETNITNAQQKTKAEVSEIMKLNDQYMENYLPRLWRLVGNADITNFRAYYLNDAKHIEAYPFLAIFLKHENNLHLISHLSPIVKFVQILSTSLSYRIERQEARTMTFRQFILKESDSDGTGETQRTLDKAFINFADSWNDLIPYVNRYQCHPLPQAMPKMHDNIPVVFGLLEPVNESLFLCAAIDFLVQLQNAFLNEVIEIPSKTCQSLKFLEKAAIQNDDDRHIQPTYHLKSITLDNARPENIISYDNGNSDIFRFSQFDLRIGHGREIQYDLRKIEAELALELVHEKTLIKPDEKELYLEPFVYHKEMFSGSMTILSEIKNLMPQERIPEDKKVIFVGTYSNYGNYSEGGSSALENPKELLSALEIMLCFLKRTSGSDCDTLITEYIESWMKLAVLKENNSSYKLLLKAGLQLKHIVALYELVEEHVADVVATCIPQKYQEKLGYSLQQEILDAVDFESLEQGEQNQNAKSSKNLRISAKAFATALKRFIIRYLTTNESIIETEDLMYYLVEDESLE</sequence>
<feature type="domain" description="RZ-type" evidence="7">
    <location>
        <begin position="1145"/>
        <end position="1236"/>
    </location>
</feature>
<evidence type="ECO:0000256" key="6">
    <source>
        <dbReference type="ARBA" id="ARBA00022859"/>
    </source>
</evidence>
<feature type="non-terminal residue" evidence="8">
    <location>
        <position position="1908"/>
    </location>
</feature>
<name>A0A9N9GQB5_9GLOM</name>
<dbReference type="EMBL" id="CAJVPZ010010674">
    <property type="protein sequence ID" value="CAG8622189.1"/>
    <property type="molecule type" value="Genomic_DNA"/>
</dbReference>
<evidence type="ECO:0000259" key="7">
    <source>
        <dbReference type="PROSITE" id="PS51981"/>
    </source>
</evidence>
<keyword evidence="5" id="KW-0862">Zinc</keyword>
<gene>
    <name evidence="8" type="ORF">RFULGI_LOCUS7404</name>
</gene>
<dbReference type="PANTHER" id="PTHR22605">
    <property type="entry name" value="RZ-TYPE DOMAIN-CONTAINING PROTEIN"/>
    <property type="match status" value="1"/>
</dbReference>
<dbReference type="InterPro" id="IPR031248">
    <property type="entry name" value="RNF213"/>
</dbReference>
<reference evidence="8" key="1">
    <citation type="submission" date="2021-06" db="EMBL/GenBank/DDBJ databases">
        <authorList>
            <person name="Kallberg Y."/>
            <person name="Tangrot J."/>
            <person name="Rosling A."/>
        </authorList>
    </citation>
    <scope>NUCLEOTIDE SEQUENCE</scope>
    <source>
        <strain evidence="8">IN212</strain>
    </source>
</reference>
<proteinExistence type="predicted"/>
<dbReference type="PANTHER" id="PTHR22605:SF1">
    <property type="entry name" value="RZ-TYPE DOMAIN-CONTAINING PROTEIN"/>
    <property type="match status" value="1"/>
</dbReference>
<dbReference type="GO" id="GO:0004842">
    <property type="term" value="F:ubiquitin-protein transferase activity"/>
    <property type="evidence" value="ECO:0007669"/>
    <property type="project" value="InterPro"/>
</dbReference>
<evidence type="ECO:0000313" key="9">
    <source>
        <dbReference type="Proteomes" id="UP000789396"/>
    </source>
</evidence>
<evidence type="ECO:0000256" key="5">
    <source>
        <dbReference type="ARBA" id="ARBA00022833"/>
    </source>
</evidence>
<comment type="subcellular location">
    <subcellularLocation>
        <location evidence="1">Cytoplasm</location>
    </subcellularLocation>
</comment>
<dbReference type="Proteomes" id="UP000789396">
    <property type="component" value="Unassembled WGS sequence"/>
</dbReference>
<feature type="non-terminal residue" evidence="8">
    <location>
        <position position="1"/>
    </location>
</feature>
<dbReference type="GO" id="GO:0002376">
    <property type="term" value="P:immune system process"/>
    <property type="evidence" value="ECO:0007669"/>
    <property type="project" value="UniProtKB-KW"/>
</dbReference>
<dbReference type="InterPro" id="IPR046439">
    <property type="entry name" value="ZF_RZ_dom"/>
</dbReference>
<evidence type="ECO:0000256" key="3">
    <source>
        <dbReference type="ARBA" id="ARBA00022723"/>
    </source>
</evidence>
<evidence type="ECO:0000256" key="4">
    <source>
        <dbReference type="ARBA" id="ARBA00022771"/>
    </source>
</evidence>
<dbReference type="GO" id="GO:0005737">
    <property type="term" value="C:cytoplasm"/>
    <property type="evidence" value="ECO:0007669"/>
    <property type="project" value="UniProtKB-SubCell"/>
</dbReference>
<organism evidence="8 9">
    <name type="scientific">Racocetra fulgida</name>
    <dbReference type="NCBI Taxonomy" id="60492"/>
    <lineage>
        <taxon>Eukaryota</taxon>
        <taxon>Fungi</taxon>
        <taxon>Fungi incertae sedis</taxon>
        <taxon>Mucoromycota</taxon>
        <taxon>Glomeromycotina</taxon>
        <taxon>Glomeromycetes</taxon>
        <taxon>Diversisporales</taxon>
        <taxon>Gigasporaceae</taxon>
        <taxon>Racocetra</taxon>
    </lineage>
</organism>
<evidence type="ECO:0000256" key="2">
    <source>
        <dbReference type="ARBA" id="ARBA00022490"/>
    </source>
</evidence>
<keyword evidence="4" id="KW-0863">Zinc-finger</keyword>
<evidence type="ECO:0000256" key="1">
    <source>
        <dbReference type="ARBA" id="ARBA00004496"/>
    </source>
</evidence>
<comment type="caution">
    <text evidence="8">The sequence shown here is derived from an EMBL/GenBank/DDBJ whole genome shotgun (WGS) entry which is preliminary data.</text>
</comment>
<keyword evidence="6" id="KW-0391">Immunity</keyword>
<dbReference type="Pfam" id="PF20173">
    <property type="entry name" value="ZnF_RZ-type"/>
    <property type="match status" value="1"/>
</dbReference>